<evidence type="ECO:0000313" key="5">
    <source>
        <dbReference type="EMBL" id="KAH0449172.1"/>
    </source>
</evidence>
<evidence type="ECO:0000256" key="1">
    <source>
        <dbReference type="ARBA" id="ARBA00005234"/>
    </source>
</evidence>
<feature type="domain" description="Ubiquitin-like protease family profile" evidence="4">
    <location>
        <begin position="62"/>
        <end position="110"/>
    </location>
</feature>
<dbReference type="InterPro" id="IPR038765">
    <property type="entry name" value="Papain-like_cys_pep_sf"/>
</dbReference>
<dbReference type="SUPFAM" id="SSF54001">
    <property type="entry name" value="Cysteine proteinases"/>
    <property type="match status" value="1"/>
</dbReference>
<name>A0AAV7FZ72_DENCH</name>
<protein>
    <recommendedName>
        <fullName evidence="4">Ubiquitin-like protease family profile domain-containing protein</fullName>
    </recommendedName>
</protein>
<keyword evidence="6" id="KW-1185">Reference proteome</keyword>
<dbReference type="GO" id="GO:0008234">
    <property type="term" value="F:cysteine-type peptidase activity"/>
    <property type="evidence" value="ECO:0007669"/>
    <property type="project" value="InterPro"/>
</dbReference>
<keyword evidence="2" id="KW-0645">Protease</keyword>
<evidence type="ECO:0000313" key="6">
    <source>
        <dbReference type="Proteomes" id="UP000775213"/>
    </source>
</evidence>
<keyword evidence="3" id="KW-0378">Hydrolase</keyword>
<dbReference type="GO" id="GO:0006508">
    <property type="term" value="P:proteolysis"/>
    <property type="evidence" value="ECO:0007669"/>
    <property type="project" value="UniProtKB-KW"/>
</dbReference>
<organism evidence="5 6">
    <name type="scientific">Dendrobium chrysotoxum</name>
    <name type="common">Orchid</name>
    <dbReference type="NCBI Taxonomy" id="161865"/>
    <lineage>
        <taxon>Eukaryota</taxon>
        <taxon>Viridiplantae</taxon>
        <taxon>Streptophyta</taxon>
        <taxon>Embryophyta</taxon>
        <taxon>Tracheophyta</taxon>
        <taxon>Spermatophyta</taxon>
        <taxon>Magnoliopsida</taxon>
        <taxon>Liliopsida</taxon>
        <taxon>Asparagales</taxon>
        <taxon>Orchidaceae</taxon>
        <taxon>Epidendroideae</taxon>
        <taxon>Malaxideae</taxon>
        <taxon>Dendrobiinae</taxon>
        <taxon>Dendrobium</taxon>
    </lineage>
</organism>
<accession>A0AAV7FZ72</accession>
<dbReference type="Proteomes" id="UP000775213">
    <property type="component" value="Unassembled WGS sequence"/>
</dbReference>
<gene>
    <name evidence="5" type="ORF">IEQ34_022972</name>
</gene>
<dbReference type="Gene3D" id="3.40.395.10">
    <property type="entry name" value="Adenoviral Proteinase, Chain A"/>
    <property type="match status" value="1"/>
</dbReference>
<dbReference type="AlphaFoldDB" id="A0AAV7FZ72"/>
<evidence type="ECO:0000256" key="2">
    <source>
        <dbReference type="ARBA" id="ARBA00022670"/>
    </source>
</evidence>
<dbReference type="EMBL" id="JAGFBR010000019">
    <property type="protein sequence ID" value="KAH0449172.1"/>
    <property type="molecule type" value="Genomic_DNA"/>
</dbReference>
<dbReference type="Pfam" id="PF02902">
    <property type="entry name" value="Peptidase_C48"/>
    <property type="match status" value="1"/>
</dbReference>
<reference evidence="5 6" key="1">
    <citation type="journal article" date="2021" name="Hortic Res">
        <title>Chromosome-scale assembly of the Dendrobium chrysotoxum genome enhances the understanding of orchid evolution.</title>
        <authorList>
            <person name="Zhang Y."/>
            <person name="Zhang G.Q."/>
            <person name="Zhang D."/>
            <person name="Liu X.D."/>
            <person name="Xu X.Y."/>
            <person name="Sun W.H."/>
            <person name="Yu X."/>
            <person name="Zhu X."/>
            <person name="Wang Z.W."/>
            <person name="Zhao X."/>
            <person name="Zhong W.Y."/>
            <person name="Chen H."/>
            <person name="Yin W.L."/>
            <person name="Huang T."/>
            <person name="Niu S.C."/>
            <person name="Liu Z.J."/>
        </authorList>
    </citation>
    <scope>NUCLEOTIDE SEQUENCE [LARGE SCALE GENOMIC DNA]</scope>
    <source>
        <strain evidence="5">Lindl</strain>
    </source>
</reference>
<proteinExistence type="inferred from homology"/>
<comment type="caution">
    <text evidence="5">The sequence shown here is derived from an EMBL/GenBank/DDBJ whole genome shotgun (WGS) entry which is preliminary data.</text>
</comment>
<comment type="similarity">
    <text evidence="1">Belongs to the peptidase C48 family.</text>
</comment>
<sequence length="115" mass="13365">MFGDVIIYRSQIVEFLKSEYLDTNHIDTFGIFLIKNSQLCPDLYETFIFAHHIYKVATTGYISHLHDETRNSFETDIRGWPVRQLKHAPTQKNIIDCGMYACKYMEAAIQSKAVV</sequence>
<evidence type="ECO:0000259" key="4">
    <source>
        <dbReference type="Pfam" id="PF02902"/>
    </source>
</evidence>
<dbReference type="InterPro" id="IPR003653">
    <property type="entry name" value="Peptidase_C48_C"/>
</dbReference>
<evidence type="ECO:0000256" key="3">
    <source>
        <dbReference type="ARBA" id="ARBA00022801"/>
    </source>
</evidence>